<protein>
    <submittedName>
        <fullName evidence="9">Accessory gene regulator B</fullName>
    </submittedName>
</protein>
<dbReference type="GO" id="GO:0016020">
    <property type="term" value="C:membrane"/>
    <property type="evidence" value="ECO:0007669"/>
    <property type="project" value="InterPro"/>
</dbReference>
<gene>
    <name evidence="9" type="ORF">H171_4509</name>
</gene>
<evidence type="ECO:0000256" key="7">
    <source>
        <dbReference type="ARBA" id="ARBA00023136"/>
    </source>
</evidence>
<feature type="transmembrane region" description="Helical" evidence="8">
    <location>
        <begin position="162"/>
        <end position="180"/>
    </location>
</feature>
<feature type="transmembrane region" description="Helical" evidence="8">
    <location>
        <begin position="79"/>
        <end position="98"/>
    </location>
</feature>
<organism evidence="9 10">
    <name type="scientific">[Clostridium] celerecrescens 18A</name>
    <dbReference type="NCBI Taxonomy" id="1286362"/>
    <lineage>
        <taxon>Bacteria</taxon>
        <taxon>Bacillati</taxon>
        <taxon>Bacillota</taxon>
        <taxon>Clostridia</taxon>
        <taxon>Lachnospirales</taxon>
        <taxon>Lachnospiraceae</taxon>
        <taxon>Lacrimispora</taxon>
    </lineage>
</organism>
<sequence>MKKIIGYISNSMVNDGIILESEQDIYDFGIECLLLKLVHYISYITIAVMMRQVFDLFVMACAFYPLRVNAGGYHAKTRIGCYFVSCLTVFSGLMIYRQHFSDKVYFICWIAASIIIYLNAPLDNEGKIMSRSEVEYYKKKTRVVIIVLGVLIGGIWELNKDYIGKMLICGIVISAIAIFTEKQRRKLRVEHDSQK</sequence>
<keyword evidence="5" id="KW-0378">Hydrolase</keyword>
<evidence type="ECO:0000256" key="3">
    <source>
        <dbReference type="ARBA" id="ARBA00022670"/>
    </source>
</evidence>
<reference evidence="9 10" key="1">
    <citation type="submission" date="2017-11" db="EMBL/GenBank/DDBJ databases">
        <title>Understudied soil microbes with underappreciated capabilities: Untangling the Clostridium saccharolyticum group.</title>
        <authorList>
            <person name="Leschine S."/>
        </authorList>
    </citation>
    <scope>NUCLEOTIDE SEQUENCE [LARGE SCALE GENOMIC DNA]</scope>
    <source>
        <strain evidence="9 10">18A</strain>
    </source>
</reference>
<evidence type="ECO:0000256" key="5">
    <source>
        <dbReference type="ARBA" id="ARBA00022801"/>
    </source>
</evidence>
<feature type="transmembrane region" description="Helical" evidence="8">
    <location>
        <begin position="40"/>
        <end position="67"/>
    </location>
</feature>
<dbReference type="GO" id="GO:0008233">
    <property type="term" value="F:peptidase activity"/>
    <property type="evidence" value="ECO:0007669"/>
    <property type="project" value="UniProtKB-KW"/>
</dbReference>
<evidence type="ECO:0000313" key="9">
    <source>
        <dbReference type="EMBL" id="PJJ30889.1"/>
    </source>
</evidence>
<feature type="transmembrane region" description="Helical" evidence="8">
    <location>
        <begin position="104"/>
        <end position="120"/>
    </location>
</feature>
<feature type="transmembrane region" description="Helical" evidence="8">
    <location>
        <begin position="141"/>
        <end position="156"/>
    </location>
</feature>
<dbReference type="EMBL" id="PGET01000001">
    <property type="protein sequence ID" value="PJJ30889.1"/>
    <property type="molecule type" value="Genomic_DNA"/>
</dbReference>
<keyword evidence="2" id="KW-0673">Quorum sensing</keyword>
<evidence type="ECO:0000256" key="1">
    <source>
        <dbReference type="ARBA" id="ARBA00022475"/>
    </source>
</evidence>
<dbReference type="AlphaFoldDB" id="A0A2M8ZBQ9"/>
<keyword evidence="6 8" id="KW-1133">Transmembrane helix</keyword>
<keyword evidence="4 8" id="KW-0812">Transmembrane</keyword>
<keyword evidence="3" id="KW-0645">Protease</keyword>
<proteinExistence type="predicted"/>
<dbReference type="Pfam" id="PF04647">
    <property type="entry name" value="AgrB"/>
    <property type="match status" value="1"/>
</dbReference>
<keyword evidence="1" id="KW-1003">Cell membrane</keyword>
<accession>A0A2M8ZBQ9</accession>
<evidence type="ECO:0000256" key="2">
    <source>
        <dbReference type="ARBA" id="ARBA00022654"/>
    </source>
</evidence>
<dbReference type="GO" id="GO:0009372">
    <property type="term" value="P:quorum sensing"/>
    <property type="evidence" value="ECO:0007669"/>
    <property type="project" value="UniProtKB-KW"/>
</dbReference>
<comment type="caution">
    <text evidence="9">The sequence shown here is derived from an EMBL/GenBank/DDBJ whole genome shotgun (WGS) entry which is preliminary data.</text>
</comment>
<dbReference type="GO" id="GO:0006508">
    <property type="term" value="P:proteolysis"/>
    <property type="evidence" value="ECO:0007669"/>
    <property type="project" value="UniProtKB-KW"/>
</dbReference>
<evidence type="ECO:0000256" key="6">
    <source>
        <dbReference type="ARBA" id="ARBA00022989"/>
    </source>
</evidence>
<dbReference type="Proteomes" id="UP000231092">
    <property type="component" value="Unassembled WGS sequence"/>
</dbReference>
<dbReference type="InterPro" id="IPR006741">
    <property type="entry name" value="AgrB"/>
</dbReference>
<evidence type="ECO:0000256" key="4">
    <source>
        <dbReference type="ARBA" id="ARBA00022692"/>
    </source>
</evidence>
<evidence type="ECO:0000256" key="8">
    <source>
        <dbReference type="SAM" id="Phobius"/>
    </source>
</evidence>
<keyword evidence="7 8" id="KW-0472">Membrane</keyword>
<name>A0A2M8ZBQ9_9FIRM</name>
<evidence type="ECO:0000313" key="10">
    <source>
        <dbReference type="Proteomes" id="UP000231092"/>
    </source>
</evidence>